<name>A0A5B9VXQ5_9BACT</name>
<keyword evidence="4" id="KW-1185">Reference proteome</keyword>
<feature type="chain" id="PRO_5022870096" description="HEAT repeat protein" evidence="2">
    <location>
        <begin position="41"/>
        <end position="539"/>
    </location>
</feature>
<evidence type="ECO:0000313" key="3">
    <source>
        <dbReference type="EMBL" id="QEH33062.1"/>
    </source>
</evidence>
<proteinExistence type="predicted"/>
<organism evidence="3 4">
    <name type="scientific">Aquisphaera giovannonii</name>
    <dbReference type="NCBI Taxonomy" id="406548"/>
    <lineage>
        <taxon>Bacteria</taxon>
        <taxon>Pseudomonadati</taxon>
        <taxon>Planctomycetota</taxon>
        <taxon>Planctomycetia</taxon>
        <taxon>Isosphaerales</taxon>
        <taxon>Isosphaeraceae</taxon>
        <taxon>Aquisphaera</taxon>
    </lineage>
</organism>
<feature type="region of interest" description="Disordered" evidence="1">
    <location>
        <begin position="491"/>
        <end position="539"/>
    </location>
</feature>
<feature type="compositionally biased region" description="Basic and acidic residues" evidence="1">
    <location>
        <begin position="56"/>
        <end position="78"/>
    </location>
</feature>
<dbReference type="SUPFAM" id="SSF48431">
    <property type="entry name" value="Lipovitellin-phosvitin complex, superhelical domain"/>
    <property type="match status" value="1"/>
</dbReference>
<dbReference type="KEGG" id="agv:OJF2_15580"/>
<evidence type="ECO:0008006" key="5">
    <source>
        <dbReference type="Google" id="ProtNLM"/>
    </source>
</evidence>
<gene>
    <name evidence="3" type="ORF">OJF2_15580</name>
</gene>
<accession>A0A5B9VXQ5</accession>
<protein>
    <recommendedName>
        <fullName evidence="5">HEAT repeat protein</fullName>
    </recommendedName>
</protein>
<evidence type="ECO:0000313" key="4">
    <source>
        <dbReference type="Proteomes" id="UP000324233"/>
    </source>
</evidence>
<evidence type="ECO:0000256" key="2">
    <source>
        <dbReference type="SAM" id="SignalP"/>
    </source>
</evidence>
<dbReference type="AlphaFoldDB" id="A0A5B9VXQ5"/>
<sequence precursor="true">MVKVLPRRRRVTVRLGGMATGLSSLLTLAMIAALAGPTQAQPGGQTKGSAPPAAKGDGDAKDQAKDAAKSKDDGKEAEPTEPPPDPSQLQKLSPVEIFKDPAAQELIDLKKFNPIRNRPADPADIGAVKEMAANPAAPVDATIIRRMIGGMIAQLTDTKNIQSLIDPPPGSIDSRAIETATRNLQEPLFAARASKSNTFLNEYNRALVQMLPAVLKNHLVPRIQAMIVLGQTGSPEALKIFLDEIRNKDQTVWVKLWALRGLSNIVRYNETPRLNNQQTVDAAKVVAEFLDGNEEMPWPVKYRALEALSYLRQGAEPKSPKEARMAKAAAKVLAAPKARLDIRAEAARALGMMQITNAVTDYNFKLVAYLAGQVAAGAGEAVLSSYSDKGPPLNAAKAQYMTALLVGPLSQVFEGQPGVRDSGLLHNPAAASSRSDIQKVQGQITAVAKSALELVRAPAGQRAAERKDLEAQIGRLKEFLAKNVPANGHLVPGDEGLLNEDSPAAAAAEGEGDASPPAAEKPSKPDRPASKVAGNRGRG</sequence>
<dbReference type="Gene3D" id="1.25.10.10">
    <property type="entry name" value="Leucine-rich Repeat Variant"/>
    <property type="match status" value="1"/>
</dbReference>
<reference evidence="3 4" key="1">
    <citation type="submission" date="2019-08" db="EMBL/GenBank/DDBJ databases">
        <title>Deep-cultivation of Planctomycetes and their phenomic and genomic characterization uncovers novel biology.</title>
        <authorList>
            <person name="Wiegand S."/>
            <person name="Jogler M."/>
            <person name="Boedeker C."/>
            <person name="Pinto D."/>
            <person name="Vollmers J."/>
            <person name="Rivas-Marin E."/>
            <person name="Kohn T."/>
            <person name="Peeters S.H."/>
            <person name="Heuer A."/>
            <person name="Rast P."/>
            <person name="Oberbeckmann S."/>
            <person name="Bunk B."/>
            <person name="Jeske O."/>
            <person name="Meyerdierks A."/>
            <person name="Storesund J.E."/>
            <person name="Kallscheuer N."/>
            <person name="Luecker S."/>
            <person name="Lage O.M."/>
            <person name="Pohl T."/>
            <person name="Merkel B.J."/>
            <person name="Hornburger P."/>
            <person name="Mueller R.-W."/>
            <person name="Bruemmer F."/>
            <person name="Labrenz M."/>
            <person name="Spormann A.M."/>
            <person name="Op den Camp H."/>
            <person name="Overmann J."/>
            <person name="Amann R."/>
            <person name="Jetten M.S.M."/>
            <person name="Mascher T."/>
            <person name="Medema M.H."/>
            <person name="Devos D.P."/>
            <person name="Kaster A.-K."/>
            <person name="Ovreas L."/>
            <person name="Rohde M."/>
            <person name="Galperin M.Y."/>
            <person name="Jogler C."/>
        </authorList>
    </citation>
    <scope>NUCLEOTIDE SEQUENCE [LARGE SCALE GENOMIC DNA]</scope>
    <source>
        <strain evidence="3 4">OJF2</strain>
    </source>
</reference>
<feature type="region of interest" description="Disordered" evidence="1">
    <location>
        <begin position="38"/>
        <end position="92"/>
    </location>
</feature>
<dbReference type="InterPro" id="IPR011989">
    <property type="entry name" value="ARM-like"/>
</dbReference>
<dbReference type="Proteomes" id="UP000324233">
    <property type="component" value="Chromosome"/>
</dbReference>
<dbReference type="InterPro" id="IPR011030">
    <property type="entry name" value="Lipovitellin_superhlx_dom"/>
</dbReference>
<feature type="signal peptide" evidence="2">
    <location>
        <begin position="1"/>
        <end position="40"/>
    </location>
</feature>
<keyword evidence="2" id="KW-0732">Signal</keyword>
<dbReference type="RefSeq" id="WP_168221666.1">
    <property type="nucleotide sequence ID" value="NZ_CP042997.1"/>
</dbReference>
<evidence type="ECO:0000256" key="1">
    <source>
        <dbReference type="SAM" id="MobiDB-lite"/>
    </source>
</evidence>
<dbReference type="EMBL" id="CP042997">
    <property type="protein sequence ID" value="QEH33062.1"/>
    <property type="molecule type" value="Genomic_DNA"/>
</dbReference>
<feature type="compositionally biased region" description="Low complexity" evidence="1">
    <location>
        <begin position="500"/>
        <end position="520"/>
    </location>
</feature>